<name>A0ABQ9I9W7_9NEOP</name>
<dbReference type="EMBL" id="JARBHB010000002">
    <property type="protein sequence ID" value="KAJ8893441.1"/>
    <property type="molecule type" value="Genomic_DNA"/>
</dbReference>
<evidence type="ECO:0000313" key="1">
    <source>
        <dbReference type="EMBL" id="KAJ8893441.1"/>
    </source>
</evidence>
<keyword evidence="2" id="KW-1185">Reference proteome</keyword>
<accession>A0ABQ9I9W7</accession>
<sequence>MASDAKLGCYSSVSSAPANKRKYLQKYCVNWETIPNFSRRLSKITEGEGYAYCKACICDLAVSAPGKVGIEKHSKGLTPVQEASADCLYGHMTKTLTEADILYKDNMIWFACDSANVMTVTIFTDYLQATETILNMLNDPVQKKLYLSFLEFVLEIFNKLNIQMHSERPQIHLLHTVMSSAVHILLDCFISEHHLNSTAIENVQFRNPKYFLQLENMYLGAKVNALLAKGIDNQIYKRFAFEITVLKELEVLDLKCVLKKKLPSIAYLASKFPAIVTEDRLQSLDMEWPTIRNHKFDLNENVSAEEFRFYVKKLNAGDGSPMFSHLISFAEALLFLPQSSANVERIFQLST</sequence>
<dbReference type="PANTHER" id="PTHR37162:SF1">
    <property type="entry name" value="BED-TYPE DOMAIN-CONTAINING PROTEIN"/>
    <property type="match status" value="1"/>
</dbReference>
<dbReference type="Proteomes" id="UP001159363">
    <property type="component" value="Chromosome 2"/>
</dbReference>
<protein>
    <recommendedName>
        <fullName evidence="3">HAT C-terminal dimerisation domain-containing protein</fullName>
    </recommendedName>
</protein>
<gene>
    <name evidence="1" type="ORF">PR048_006039</name>
</gene>
<dbReference type="PANTHER" id="PTHR37162">
    <property type="entry name" value="HAT FAMILY DIMERISATION DOMAINCONTAINING PROTEIN-RELATED"/>
    <property type="match status" value="1"/>
</dbReference>
<evidence type="ECO:0008006" key="3">
    <source>
        <dbReference type="Google" id="ProtNLM"/>
    </source>
</evidence>
<comment type="caution">
    <text evidence="1">The sequence shown here is derived from an EMBL/GenBank/DDBJ whole genome shotgun (WGS) entry which is preliminary data.</text>
</comment>
<proteinExistence type="predicted"/>
<evidence type="ECO:0000313" key="2">
    <source>
        <dbReference type="Proteomes" id="UP001159363"/>
    </source>
</evidence>
<reference evidence="1 2" key="1">
    <citation type="submission" date="2023-02" db="EMBL/GenBank/DDBJ databases">
        <title>LHISI_Scaffold_Assembly.</title>
        <authorList>
            <person name="Stuart O.P."/>
            <person name="Cleave R."/>
            <person name="Magrath M.J.L."/>
            <person name="Mikheyev A.S."/>
        </authorList>
    </citation>
    <scope>NUCLEOTIDE SEQUENCE [LARGE SCALE GENOMIC DNA]</scope>
    <source>
        <strain evidence="1">Daus_M_001</strain>
        <tissue evidence="1">Leg muscle</tissue>
    </source>
</reference>
<organism evidence="1 2">
    <name type="scientific">Dryococelus australis</name>
    <dbReference type="NCBI Taxonomy" id="614101"/>
    <lineage>
        <taxon>Eukaryota</taxon>
        <taxon>Metazoa</taxon>
        <taxon>Ecdysozoa</taxon>
        <taxon>Arthropoda</taxon>
        <taxon>Hexapoda</taxon>
        <taxon>Insecta</taxon>
        <taxon>Pterygota</taxon>
        <taxon>Neoptera</taxon>
        <taxon>Polyneoptera</taxon>
        <taxon>Phasmatodea</taxon>
        <taxon>Verophasmatodea</taxon>
        <taxon>Anareolatae</taxon>
        <taxon>Phasmatidae</taxon>
        <taxon>Eurycanthinae</taxon>
        <taxon>Dryococelus</taxon>
    </lineage>
</organism>